<evidence type="ECO:0000256" key="4">
    <source>
        <dbReference type="ARBA" id="ARBA00032089"/>
    </source>
</evidence>
<evidence type="ECO:0000259" key="7">
    <source>
        <dbReference type="Pfam" id="PF04085"/>
    </source>
</evidence>
<evidence type="ECO:0000256" key="1">
    <source>
        <dbReference type="ARBA" id="ARBA00009369"/>
    </source>
</evidence>
<evidence type="ECO:0000313" key="8">
    <source>
        <dbReference type="EMBL" id="SBV90692.1"/>
    </source>
</evidence>
<dbReference type="GO" id="GO:0008360">
    <property type="term" value="P:regulation of cell shape"/>
    <property type="evidence" value="ECO:0007669"/>
    <property type="project" value="UniProtKB-KW"/>
</dbReference>
<dbReference type="GO" id="GO:0005886">
    <property type="term" value="C:plasma membrane"/>
    <property type="evidence" value="ECO:0007669"/>
    <property type="project" value="TreeGrafter"/>
</dbReference>
<dbReference type="Gene3D" id="2.40.10.340">
    <property type="entry name" value="Rod shape-determining protein MreC, domain 1"/>
    <property type="match status" value="1"/>
</dbReference>
<keyword evidence="6" id="KW-0812">Transmembrane</keyword>
<dbReference type="EMBL" id="FLUM01000001">
    <property type="protein sequence ID" value="SBV90692.1"/>
    <property type="molecule type" value="Genomic_DNA"/>
</dbReference>
<name>A0A212IU22_9BACT</name>
<dbReference type="InterPro" id="IPR007221">
    <property type="entry name" value="MreC"/>
</dbReference>
<keyword evidence="6" id="KW-0472">Membrane</keyword>
<evidence type="ECO:0000256" key="6">
    <source>
        <dbReference type="SAM" id="Phobius"/>
    </source>
</evidence>
<dbReference type="PIRSF" id="PIRSF038471">
    <property type="entry name" value="MreC"/>
    <property type="match status" value="1"/>
</dbReference>
<feature type="domain" description="Rod shape-determining protein MreC beta-barrel core" evidence="7">
    <location>
        <begin position="122"/>
        <end position="266"/>
    </location>
</feature>
<dbReference type="Gene3D" id="2.40.10.350">
    <property type="entry name" value="Rod shape-determining protein MreC, domain 2"/>
    <property type="match status" value="1"/>
</dbReference>
<dbReference type="NCBIfam" id="NF010532">
    <property type="entry name" value="PRK13922.9-3"/>
    <property type="match status" value="1"/>
</dbReference>
<dbReference type="PANTHER" id="PTHR34138:SF1">
    <property type="entry name" value="CELL SHAPE-DETERMINING PROTEIN MREC"/>
    <property type="match status" value="1"/>
</dbReference>
<dbReference type="NCBIfam" id="TIGR00219">
    <property type="entry name" value="mreC"/>
    <property type="match status" value="1"/>
</dbReference>
<dbReference type="PANTHER" id="PTHR34138">
    <property type="entry name" value="CELL SHAPE-DETERMINING PROTEIN MREC"/>
    <property type="match status" value="1"/>
</dbReference>
<evidence type="ECO:0000256" key="3">
    <source>
        <dbReference type="ARBA" id="ARBA00022960"/>
    </source>
</evidence>
<evidence type="ECO:0000256" key="5">
    <source>
        <dbReference type="PIRNR" id="PIRNR038471"/>
    </source>
</evidence>
<dbReference type="RefSeq" id="WP_296937884.1">
    <property type="nucleotide sequence ID" value="NZ_LT599032.1"/>
</dbReference>
<dbReference type="Pfam" id="PF04085">
    <property type="entry name" value="MreC"/>
    <property type="match status" value="1"/>
</dbReference>
<feature type="transmembrane region" description="Helical" evidence="6">
    <location>
        <begin position="12"/>
        <end position="29"/>
    </location>
</feature>
<dbReference type="InterPro" id="IPR042175">
    <property type="entry name" value="Cell/Rod_MreC_2"/>
</dbReference>
<comment type="similarity">
    <text evidence="1 5">Belongs to the MreC family.</text>
</comment>
<protein>
    <recommendedName>
        <fullName evidence="2 5">Cell shape-determining protein MreC</fullName>
    </recommendedName>
    <alternativeName>
        <fullName evidence="4 5">Cell shape protein MreC</fullName>
    </alternativeName>
</protein>
<dbReference type="InterPro" id="IPR055342">
    <property type="entry name" value="MreC_beta-barrel_core"/>
</dbReference>
<proteinExistence type="inferred from homology"/>
<dbReference type="AlphaFoldDB" id="A0A212IU22"/>
<keyword evidence="3 5" id="KW-0133">Cell shape</keyword>
<organism evidence="8">
    <name type="scientific">uncultured Dysgonomonas sp</name>
    <dbReference type="NCBI Taxonomy" id="206096"/>
    <lineage>
        <taxon>Bacteria</taxon>
        <taxon>Pseudomonadati</taxon>
        <taxon>Bacteroidota</taxon>
        <taxon>Bacteroidia</taxon>
        <taxon>Bacteroidales</taxon>
        <taxon>Dysgonomonadaceae</taxon>
        <taxon>Dysgonomonas</taxon>
        <taxon>environmental samples</taxon>
    </lineage>
</organism>
<accession>A0A212IU22</accession>
<keyword evidence="6" id="KW-1133">Transmembrane helix</keyword>
<dbReference type="InterPro" id="IPR042177">
    <property type="entry name" value="Cell/Rod_1"/>
</dbReference>
<reference evidence="8" key="1">
    <citation type="submission" date="2016-04" db="EMBL/GenBank/DDBJ databases">
        <authorList>
            <person name="Evans L.H."/>
            <person name="Alamgir A."/>
            <person name="Owens N."/>
            <person name="Weber N.D."/>
            <person name="Virtaneva K."/>
            <person name="Barbian K."/>
            <person name="Babar A."/>
            <person name="Rosenke K."/>
        </authorList>
    </citation>
    <scope>NUCLEOTIDE SEQUENCE</scope>
    <source>
        <strain evidence="8">86-1</strain>
    </source>
</reference>
<comment type="function">
    <text evidence="5">Involved in formation and maintenance of cell shape.</text>
</comment>
<gene>
    <name evidence="8" type="ORF">KL86DYS1_10139</name>
</gene>
<evidence type="ECO:0000256" key="2">
    <source>
        <dbReference type="ARBA" id="ARBA00013855"/>
    </source>
</evidence>
<sequence>MRNLINFLLKNSSWFVFILLEIICFYFVFSGNSYQKSVYLNSSNEITGRVYAISGSISSYFGLRTENQQLLQKSAELQAEINELKDYIFTIEADSLKTEAFLRDSLGRRVEPHFVIARVEKNSISLVDNYMIINKGKNNGVRADMGVVSQQGIVGVVIDASANYGIVQPVLNPHSRFSCKILNSNAAGILIWEGGDPRYAMLTEYPKYEDVQIGDTIVTTGFSDFFPEGIMVGTIEEYKSETDDNFNSLKVKLSTDFGSLKNVLLINNTNEEIKELENKIKTKNVKK</sequence>